<protein>
    <submittedName>
        <fullName evidence="3">NAD-dependent epimerase/dehydratase family protein</fullName>
    </submittedName>
</protein>
<dbReference type="PANTHER" id="PTHR43000">
    <property type="entry name" value="DTDP-D-GLUCOSE 4,6-DEHYDRATASE-RELATED"/>
    <property type="match status" value="1"/>
</dbReference>
<dbReference type="Proteomes" id="UP000029870">
    <property type="component" value="Unassembled WGS sequence"/>
</dbReference>
<reference evidence="3 4" key="1">
    <citation type="journal article" date="2014" name="Genome Announc.">
        <title>Draft genome sequences of eight enterohepatic helicobacter species isolated from both laboratory and wild rodents.</title>
        <authorList>
            <person name="Sheh A."/>
            <person name="Shen Z."/>
            <person name="Fox J.G."/>
        </authorList>
    </citation>
    <scope>NUCLEOTIDE SEQUENCE [LARGE SCALE GENOMIC DNA]</scope>
    <source>
        <strain evidence="3 4">Missouri</strain>
    </source>
</reference>
<dbReference type="InterPro" id="IPR001509">
    <property type="entry name" value="Epimerase_deHydtase"/>
</dbReference>
<dbReference type="GeneID" id="60656869"/>
<dbReference type="AlphaFoldDB" id="A0A6D2C3I5"/>
<dbReference type="RefSeq" id="WP_004087279.1">
    <property type="nucleotide sequence ID" value="NZ_JRPH02000033.1"/>
</dbReference>
<dbReference type="EMBL" id="JRPH02000033">
    <property type="protein sequence ID" value="TLE03116.1"/>
    <property type="molecule type" value="Genomic_DNA"/>
</dbReference>
<organism evidence="3 4">
    <name type="scientific">Helicobacter bilis</name>
    <dbReference type="NCBI Taxonomy" id="37372"/>
    <lineage>
        <taxon>Bacteria</taxon>
        <taxon>Pseudomonadati</taxon>
        <taxon>Campylobacterota</taxon>
        <taxon>Epsilonproteobacteria</taxon>
        <taxon>Campylobacterales</taxon>
        <taxon>Helicobacteraceae</taxon>
        <taxon>Helicobacter</taxon>
    </lineage>
</organism>
<comment type="similarity">
    <text evidence="1">Belongs to the NAD(P)-dependent epimerase/dehydratase family.</text>
</comment>
<accession>A0A6D2C3I5</accession>
<dbReference type="Pfam" id="PF01370">
    <property type="entry name" value="Epimerase"/>
    <property type="match status" value="1"/>
</dbReference>
<sequence length="338" mass="38145">MSNILITGGAGFVGSQLGYVLSKKGHRVILLDNMSYGRLDNLIVNNEFFGEFIGMDIRSKDLLHVMKGIDYVFHFAGIAPLPDCQTDPYKAIDINVAGSANVLEAARFNGVKKVIFSSTSAIYENNKEFPTKESDETSPYLIYSTSKKQAEMLCHSFFKTYGLHIAILRFFNVYGPHQDMKRKHPPLIGYIIKTLLMGGGGQQPVLHSNGLQKRDYVYIDDVISLCEIVMNDNNVVYDTFNVASGKAYSVVEIYEIIAKYLQTDIKPIFRDAKLFWEKYPPLYEGALKLHDSILEKEVNKYALGNNDKAKQLGWRPSIDMDKGLINCIEYAKKIFGVM</sequence>
<dbReference type="SUPFAM" id="SSF51735">
    <property type="entry name" value="NAD(P)-binding Rossmann-fold domains"/>
    <property type="match status" value="1"/>
</dbReference>
<dbReference type="InterPro" id="IPR036291">
    <property type="entry name" value="NAD(P)-bd_dom_sf"/>
</dbReference>
<dbReference type="Gene3D" id="3.90.25.10">
    <property type="entry name" value="UDP-galactose 4-epimerase, domain 1"/>
    <property type="match status" value="1"/>
</dbReference>
<comment type="caution">
    <text evidence="3">The sequence shown here is derived from an EMBL/GenBank/DDBJ whole genome shotgun (WGS) entry which is preliminary data.</text>
</comment>
<dbReference type="Gene3D" id="3.40.50.720">
    <property type="entry name" value="NAD(P)-binding Rossmann-like Domain"/>
    <property type="match status" value="1"/>
</dbReference>
<feature type="domain" description="NAD-dependent epimerase/dehydratase" evidence="2">
    <location>
        <begin position="4"/>
        <end position="243"/>
    </location>
</feature>
<proteinExistence type="inferred from homology"/>
<gene>
    <name evidence="3" type="ORF">LS77_009265</name>
</gene>
<evidence type="ECO:0000313" key="4">
    <source>
        <dbReference type="Proteomes" id="UP000029870"/>
    </source>
</evidence>
<evidence type="ECO:0000256" key="1">
    <source>
        <dbReference type="ARBA" id="ARBA00007637"/>
    </source>
</evidence>
<name>A0A6D2C3I5_9HELI</name>
<evidence type="ECO:0000259" key="2">
    <source>
        <dbReference type="Pfam" id="PF01370"/>
    </source>
</evidence>
<evidence type="ECO:0000313" key="3">
    <source>
        <dbReference type="EMBL" id="TLE03116.1"/>
    </source>
</evidence>